<evidence type="ECO:0000256" key="5">
    <source>
        <dbReference type="PROSITE-ProRule" id="PRU10141"/>
    </source>
</evidence>
<name>A0AAD3P5F3_NEPGR</name>
<gene>
    <name evidence="8" type="ORF">Nepgr_000527</name>
</gene>
<organism evidence="8 9">
    <name type="scientific">Nepenthes gracilis</name>
    <name type="common">Slender pitcher plant</name>
    <dbReference type="NCBI Taxonomy" id="150966"/>
    <lineage>
        <taxon>Eukaryota</taxon>
        <taxon>Viridiplantae</taxon>
        <taxon>Streptophyta</taxon>
        <taxon>Embryophyta</taxon>
        <taxon>Tracheophyta</taxon>
        <taxon>Spermatophyta</taxon>
        <taxon>Magnoliopsida</taxon>
        <taxon>eudicotyledons</taxon>
        <taxon>Gunneridae</taxon>
        <taxon>Pentapetalae</taxon>
        <taxon>Caryophyllales</taxon>
        <taxon>Nepenthaceae</taxon>
        <taxon>Nepenthes</taxon>
    </lineage>
</organism>
<keyword evidence="1" id="KW-0808">Transferase</keyword>
<keyword evidence="3" id="KW-0418">Kinase</keyword>
<evidence type="ECO:0000256" key="1">
    <source>
        <dbReference type="ARBA" id="ARBA00022679"/>
    </source>
</evidence>
<dbReference type="InterPro" id="IPR052751">
    <property type="entry name" value="Plant_MAPKKK"/>
</dbReference>
<dbReference type="SUPFAM" id="SSF56112">
    <property type="entry name" value="Protein kinase-like (PK-like)"/>
    <property type="match status" value="1"/>
</dbReference>
<dbReference type="InterPro" id="IPR017441">
    <property type="entry name" value="Protein_kinase_ATP_BS"/>
</dbReference>
<evidence type="ECO:0000256" key="6">
    <source>
        <dbReference type="RuleBase" id="RU000304"/>
    </source>
</evidence>
<dbReference type="PANTHER" id="PTHR48011">
    <property type="entry name" value="CCR4-NOT TRANSCRIPTIONAL COMPLEX SUBUNIT CAF120-RELATED"/>
    <property type="match status" value="1"/>
</dbReference>
<dbReference type="GO" id="GO:0007165">
    <property type="term" value="P:signal transduction"/>
    <property type="evidence" value="ECO:0007669"/>
    <property type="project" value="TreeGrafter"/>
</dbReference>
<comment type="caution">
    <text evidence="8">The sequence shown here is derived from an EMBL/GenBank/DDBJ whole genome shotgun (WGS) entry which is preliminary data.</text>
</comment>
<dbReference type="InterPro" id="IPR008271">
    <property type="entry name" value="Ser/Thr_kinase_AS"/>
</dbReference>
<dbReference type="GO" id="GO:0005524">
    <property type="term" value="F:ATP binding"/>
    <property type="evidence" value="ECO:0007669"/>
    <property type="project" value="UniProtKB-UniRule"/>
</dbReference>
<dbReference type="PROSITE" id="PS00107">
    <property type="entry name" value="PROTEIN_KINASE_ATP"/>
    <property type="match status" value="1"/>
</dbReference>
<dbReference type="Proteomes" id="UP001279734">
    <property type="component" value="Unassembled WGS sequence"/>
</dbReference>
<keyword evidence="6" id="KW-0723">Serine/threonine-protein kinase</keyword>
<feature type="binding site" evidence="5">
    <location>
        <position position="31"/>
    </location>
    <ligand>
        <name>ATP</name>
        <dbReference type="ChEBI" id="CHEBI:30616"/>
    </ligand>
</feature>
<dbReference type="PROSITE" id="PS00108">
    <property type="entry name" value="PROTEIN_KINASE_ST"/>
    <property type="match status" value="1"/>
</dbReference>
<reference evidence="8" key="1">
    <citation type="submission" date="2023-05" db="EMBL/GenBank/DDBJ databases">
        <title>Nepenthes gracilis genome sequencing.</title>
        <authorList>
            <person name="Fukushima K."/>
        </authorList>
    </citation>
    <scope>NUCLEOTIDE SEQUENCE</scope>
    <source>
        <strain evidence="8">SING2019-196</strain>
    </source>
</reference>
<proteinExistence type="inferred from homology"/>
<evidence type="ECO:0000256" key="2">
    <source>
        <dbReference type="ARBA" id="ARBA00022741"/>
    </source>
</evidence>
<dbReference type="InterPro" id="IPR000719">
    <property type="entry name" value="Prot_kinase_dom"/>
</dbReference>
<sequence>MGWTRGRILGRGSTATVSIAASESAGIFAVKSAKLSQSEILQREQKFLSSINSPHIVSYKGCDISMENNQPFYNLFMEYVPGGTLTDAIMAHGGPLDEPTIGIYTRQILRGLEYLHSMGIVHCDIKGRNILMGPTGAKIADLGCARRCFPAGDEAGPIGGTPLFMAPELARGEELGCSADIWSLGCTIIETATGKSPWGSNYSRDPVSFLFRLAYCGESAPELPGDLSEEGKDFLAMCLRRDPKQRWTAGQLLEHPFIRKYGISSQVLPGEFHSNSESPTSVLDHQGVWTCVEVEEHKTFPEQRIRELTSSSSGIGSWSLEEGWITVRGG</sequence>
<evidence type="ECO:0000256" key="4">
    <source>
        <dbReference type="ARBA" id="ARBA00022840"/>
    </source>
</evidence>
<dbReference type="PANTHER" id="PTHR48011:SF4">
    <property type="entry name" value="MITOGEN-ACTIVATED PROTEIN KINASE KINASE KINASE 19"/>
    <property type="match status" value="1"/>
</dbReference>
<keyword evidence="2 5" id="KW-0547">Nucleotide-binding</keyword>
<keyword evidence="9" id="KW-1185">Reference proteome</keyword>
<dbReference type="GO" id="GO:0004674">
    <property type="term" value="F:protein serine/threonine kinase activity"/>
    <property type="evidence" value="ECO:0007669"/>
    <property type="project" value="UniProtKB-KW"/>
</dbReference>
<comment type="similarity">
    <text evidence="6">Belongs to the protein kinase superfamily.</text>
</comment>
<dbReference type="InterPro" id="IPR011009">
    <property type="entry name" value="Kinase-like_dom_sf"/>
</dbReference>
<evidence type="ECO:0000313" key="9">
    <source>
        <dbReference type="Proteomes" id="UP001279734"/>
    </source>
</evidence>
<feature type="domain" description="Protein kinase" evidence="7">
    <location>
        <begin position="3"/>
        <end position="258"/>
    </location>
</feature>
<dbReference type="SMART" id="SM00220">
    <property type="entry name" value="S_TKc"/>
    <property type="match status" value="1"/>
</dbReference>
<dbReference type="Gene3D" id="1.10.510.10">
    <property type="entry name" value="Transferase(Phosphotransferase) domain 1"/>
    <property type="match status" value="1"/>
</dbReference>
<dbReference type="AlphaFoldDB" id="A0AAD3P5F3"/>
<accession>A0AAD3P5F3</accession>
<dbReference type="Gene3D" id="3.30.200.20">
    <property type="entry name" value="Phosphorylase Kinase, domain 1"/>
    <property type="match status" value="1"/>
</dbReference>
<evidence type="ECO:0000256" key="3">
    <source>
        <dbReference type="ARBA" id="ARBA00022777"/>
    </source>
</evidence>
<dbReference type="PROSITE" id="PS50011">
    <property type="entry name" value="PROTEIN_KINASE_DOM"/>
    <property type="match status" value="1"/>
</dbReference>
<dbReference type="Pfam" id="PF00069">
    <property type="entry name" value="Pkinase"/>
    <property type="match status" value="1"/>
</dbReference>
<evidence type="ECO:0000259" key="7">
    <source>
        <dbReference type="PROSITE" id="PS50011"/>
    </source>
</evidence>
<dbReference type="EMBL" id="BSYO01000001">
    <property type="protein sequence ID" value="GMG98687.1"/>
    <property type="molecule type" value="Genomic_DNA"/>
</dbReference>
<keyword evidence="4 5" id="KW-0067">ATP-binding</keyword>
<evidence type="ECO:0000313" key="8">
    <source>
        <dbReference type="EMBL" id="GMG98687.1"/>
    </source>
</evidence>
<protein>
    <recommendedName>
        <fullName evidence="7">Protein kinase domain-containing protein</fullName>
    </recommendedName>
</protein>
<dbReference type="CDD" id="cd06606">
    <property type="entry name" value="STKc_MAPKKK"/>
    <property type="match status" value="1"/>
</dbReference>